<keyword evidence="2 4" id="KW-0012">Acyltransferase</keyword>
<dbReference type="KEGG" id="vtu:IX91_00820"/>
<sequence>MSPMQIETLDPIKLPLISRLYKAHYPSGKAKKDELTIVGSIDQQIVSLVRFRNIDQYRLLTGMLVLPEHRGSGLGHQLMGYCAQYVLSDHDFCFAYAHLETFYAQHNFKTIDASQLPNSLKGLFERYSLKKKLVAMKYVKPSR</sequence>
<dbReference type="HOGENOM" id="CLU_120018_1_0_6"/>
<dbReference type="InterPro" id="IPR016181">
    <property type="entry name" value="Acyl_CoA_acyltransferase"/>
</dbReference>
<dbReference type="PATRIC" id="fig|1051646.9.peg.157"/>
<dbReference type="GO" id="GO:0016747">
    <property type="term" value="F:acyltransferase activity, transferring groups other than amino-acyl groups"/>
    <property type="evidence" value="ECO:0007669"/>
    <property type="project" value="InterPro"/>
</dbReference>
<dbReference type="PANTHER" id="PTHR43800">
    <property type="entry name" value="PEPTIDYL-LYSINE N-ACETYLTRANSFERASE YJAB"/>
    <property type="match status" value="1"/>
</dbReference>
<evidence type="ECO:0000313" key="5">
    <source>
        <dbReference type="Proteomes" id="UP000030071"/>
    </source>
</evidence>
<protein>
    <submittedName>
        <fullName evidence="4">Acyltransferase</fullName>
    </submittedName>
</protein>
<evidence type="ECO:0000313" key="4">
    <source>
        <dbReference type="EMBL" id="AIW12773.1"/>
    </source>
</evidence>
<proteinExistence type="predicted"/>
<keyword evidence="1 4" id="KW-0808">Transferase</keyword>
<dbReference type="Proteomes" id="UP000030071">
    <property type="component" value="Chromosome 1"/>
</dbReference>
<dbReference type="eggNOG" id="COG3153">
    <property type="taxonomic scope" value="Bacteria"/>
</dbReference>
<accession>A0A0A0S7Q7</accession>
<evidence type="ECO:0000256" key="1">
    <source>
        <dbReference type="ARBA" id="ARBA00022679"/>
    </source>
</evidence>
<evidence type="ECO:0000259" key="3">
    <source>
        <dbReference type="PROSITE" id="PS51186"/>
    </source>
</evidence>
<dbReference type="Pfam" id="PF13508">
    <property type="entry name" value="Acetyltransf_7"/>
    <property type="match status" value="1"/>
</dbReference>
<dbReference type="STRING" id="1051646.IX91_00820"/>
<name>A0A0A0S7Q7_9VIBR</name>
<gene>
    <name evidence="4" type="ORF">IX91_00820</name>
</gene>
<evidence type="ECO:0000256" key="2">
    <source>
        <dbReference type="ARBA" id="ARBA00023315"/>
    </source>
</evidence>
<dbReference type="EMBL" id="CP009354">
    <property type="protein sequence ID" value="AIW12773.1"/>
    <property type="molecule type" value="Genomic_DNA"/>
</dbReference>
<dbReference type="SUPFAM" id="SSF55729">
    <property type="entry name" value="Acyl-CoA N-acyltransferases (Nat)"/>
    <property type="match status" value="1"/>
</dbReference>
<dbReference type="AlphaFoldDB" id="A0A0A0S7Q7"/>
<organism evidence="4 5">
    <name type="scientific">Vibrio tubiashii ATCC 19109</name>
    <dbReference type="NCBI Taxonomy" id="1051646"/>
    <lineage>
        <taxon>Bacteria</taxon>
        <taxon>Pseudomonadati</taxon>
        <taxon>Pseudomonadota</taxon>
        <taxon>Gammaproteobacteria</taxon>
        <taxon>Vibrionales</taxon>
        <taxon>Vibrionaceae</taxon>
        <taxon>Vibrio</taxon>
        <taxon>Vibrio oreintalis group</taxon>
    </lineage>
</organism>
<dbReference type="InterPro" id="IPR000182">
    <property type="entry name" value="GNAT_dom"/>
</dbReference>
<dbReference type="CDD" id="cd04301">
    <property type="entry name" value="NAT_SF"/>
    <property type="match status" value="1"/>
</dbReference>
<dbReference type="PROSITE" id="PS51186">
    <property type="entry name" value="GNAT"/>
    <property type="match status" value="1"/>
</dbReference>
<dbReference type="Gene3D" id="3.40.630.30">
    <property type="match status" value="1"/>
</dbReference>
<feature type="domain" description="N-acetyltransferase" evidence="3">
    <location>
        <begin position="4"/>
        <end position="134"/>
    </location>
</feature>
<dbReference type="PANTHER" id="PTHR43800:SF1">
    <property type="entry name" value="PEPTIDYL-LYSINE N-ACETYLTRANSFERASE YJAB"/>
    <property type="match status" value="1"/>
</dbReference>
<reference evidence="4 5" key="1">
    <citation type="submission" date="2014-08" db="EMBL/GenBank/DDBJ databases">
        <title>First Complete Genome Sequence of the Shellfish Pathogen Vibrio tubiashii.</title>
        <authorList>
            <person name="Richards G.P."/>
            <person name="Needleman D.S."/>
            <person name="Watson M.A."/>
            <person name="Bono J.L."/>
        </authorList>
    </citation>
    <scope>NUCLEOTIDE SEQUENCE [LARGE SCALE GENOMIC DNA]</scope>
    <source>
        <strain evidence="4 5">ATCC 19109</strain>
    </source>
</reference>